<organism evidence="1 2">
    <name type="scientific">Phyllosticta capitalensis</name>
    <dbReference type="NCBI Taxonomy" id="121624"/>
    <lineage>
        <taxon>Eukaryota</taxon>
        <taxon>Fungi</taxon>
        <taxon>Dikarya</taxon>
        <taxon>Ascomycota</taxon>
        <taxon>Pezizomycotina</taxon>
        <taxon>Dothideomycetes</taxon>
        <taxon>Dothideomycetes incertae sedis</taxon>
        <taxon>Botryosphaeriales</taxon>
        <taxon>Phyllostictaceae</taxon>
        <taxon>Phyllosticta</taxon>
    </lineage>
</organism>
<comment type="caution">
    <text evidence="1">The sequence shown here is derived from an EMBL/GenBank/DDBJ whole genome shotgun (WGS) entry which is preliminary data.</text>
</comment>
<gene>
    <name evidence="1" type="ORF">HDK90DRAFT_287437</name>
</gene>
<keyword evidence="2" id="KW-1185">Reference proteome</keyword>
<name>A0ABR1YNL2_9PEZI</name>
<evidence type="ECO:0000313" key="1">
    <source>
        <dbReference type="EMBL" id="KAK8234035.1"/>
    </source>
</evidence>
<dbReference type="Proteomes" id="UP001492380">
    <property type="component" value="Unassembled WGS sequence"/>
</dbReference>
<dbReference type="EMBL" id="JBBWRZ010000006">
    <property type="protein sequence ID" value="KAK8234035.1"/>
    <property type="molecule type" value="Genomic_DNA"/>
</dbReference>
<proteinExistence type="predicted"/>
<protein>
    <submittedName>
        <fullName evidence="1">Uncharacterized protein</fullName>
    </submittedName>
</protein>
<reference evidence="1 2" key="1">
    <citation type="submission" date="2024-04" db="EMBL/GenBank/DDBJ databases">
        <title>Phyllosticta paracitricarpa is synonymous to the EU quarantine fungus P. citricarpa based on phylogenomic analyses.</title>
        <authorList>
            <consortium name="Lawrence Berkeley National Laboratory"/>
            <person name="Van Ingen-Buijs V.A."/>
            <person name="Van Westerhoven A.C."/>
            <person name="Haridas S."/>
            <person name="Skiadas P."/>
            <person name="Martin F."/>
            <person name="Groenewald J.Z."/>
            <person name="Crous P.W."/>
            <person name="Seidl M.F."/>
        </authorList>
    </citation>
    <scope>NUCLEOTIDE SEQUENCE [LARGE SCALE GENOMIC DNA]</scope>
    <source>
        <strain evidence="1 2">CBS 123374</strain>
    </source>
</reference>
<evidence type="ECO:0000313" key="2">
    <source>
        <dbReference type="Proteomes" id="UP001492380"/>
    </source>
</evidence>
<sequence>MDAVKCTLLAVGVTPFADFRLLLTVANLPFMYLVAAPTPTSLSCQHPTTQVLALPVPDIGLLSTTVIEHFNPGKGGAHRQHCVCLFQRRSSLENCGARLPVTVPKIRQKDANPDWDDSELSFGTSRHEKICHRTSHDPEGGSNPLPCGESGCWEDIGSSRMLTAKMEKNSLGTRFHQPYTSSQTPRRKRLAIA</sequence>
<accession>A0ABR1YNL2</accession>